<organism evidence="1">
    <name type="scientific">Cladocopium goreaui</name>
    <dbReference type="NCBI Taxonomy" id="2562237"/>
    <lineage>
        <taxon>Eukaryota</taxon>
        <taxon>Sar</taxon>
        <taxon>Alveolata</taxon>
        <taxon>Dinophyceae</taxon>
        <taxon>Suessiales</taxon>
        <taxon>Symbiodiniaceae</taxon>
        <taxon>Cladocopium</taxon>
    </lineage>
</organism>
<dbReference type="Proteomes" id="UP001152797">
    <property type="component" value="Unassembled WGS sequence"/>
</dbReference>
<dbReference type="EMBL" id="CAMXCT010005624">
    <property type="protein sequence ID" value="CAI4012884.1"/>
    <property type="molecule type" value="Genomic_DNA"/>
</dbReference>
<evidence type="ECO:0000313" key="3">
    <source>
        <dbReference type="Proteomes" id="UP001152797"/>
    </source>
</evidence>
<gene>
    <name evidence="1" type="ORF">C1SCF055_LOCUS37907</name>
</gene>
<evidence type="ECO:0000313" key="1">
    <source>
        <dbReference type="EMBL" id="CAI4012884.1"/>
    </source>
</evidence>
<dbReference type="AlphaFoldDB" id="A0A9P1GJR4"/>
<reference evidence="1" key="1">
    <citation type="submission" date="2022-10" db="EMBL/GenBank/DDBJ databases">
        <authorList>
            <person name="Chen Y."/>
            <person name="Dougan E. K."/>
            <person name="Chan C."/>
            <person name="Rhodes N."/>
            <person name="Thang M."/>
        </authorList>
    </citation>
    <scope>NUCLEOTIDE SEQUENCE</scope>
</reference>
<dbReference type="OrthoDB" id="444746at2759"/>
<keyword evidence="3" id="KW-1185">Reference proteome</keyword>
<accession>A0A9P1GJR4</accession>
<reference evidence="2" key="2">
    <citation type="submission" date="2024-04" db="EMBL/GenBank/DDBJ databases">
        <authorList>
            <person name="Chen Y."/>
            <person name="Shah S."/>
            <person name="Dougan E. K."/>
            <person name="Thang M."/>
            <person name="Chan C."/>
        </authorList>
    </citation>
    <scope>NUCLEOTIDE SEQUENCE [LARGE SCALE GENOMIC DNA]</scope>
</reference>
<dbReference type="EMBL" id="CAMXCT020005624">
    <property type="protein sequence ID" value="CAL1166259.1"/>
    <property type="molecule type" value="Genomic_DNA"/>
</dbReference>
<protein>
    <submittedName>
        <fullName evidence="1">Uncharacterized protein</fullName>
    </submittedName>
</protein>
<sequence length="318" mass="33954">MIPVAVETKKDPKRHMEDQRHFASDLCEKKKISEPLLTFFAALEAPVLGAAKVDVSTGPLITEAAGGEESVAKNEEAVDDLDTGLVDLMEKFLRWSQTSDSAAQRSDALAAFAARAWTSVAGSSSGTTKMSQRHVAVVQQWMVSEQVGMTRLALENLGITGGPVLASPGKTLPVTPGVWRLIAVLCGHGQWPQNHWPALLQSLIRGNAWLSEHLGTVSVAFIDDAFEALSDLLHWAPVENSVESLALLGLRPEFGVAAERTLLAASDKRLSGLAMVASDALSQFEQLLQSDAPPEVDAGANGIAPSVGDVSYTATWRH</sequence>
<dbReference type="EMBL" id="CAMXCT030005624">
    <property type="protein sequence ID" value="CAL4800196.1"/>
    <property type="molecule type" value="Genomic_DNA"/>
</dbReference>
<evidence type="ECO:0000313" key="2">
    <source>
        <dbReference type="EMBL" id="CAL1166259.1"/>
    </source>
</evidence>
<comment type="caution">
    <text evidence="1">The sequence shown here is derived from an EMBL/GenBank/DDBJ whole genome shotgun (WGS) entry which is preliminary data.</text>
</comment>
<name>A0A9P1GJR4_9DINO</name>
<proteinExistence type="predicted"/>